<evidence type="ECO:0000256" key="1">
    <source>
        <dbReference type="ARBA" id="ARBA00006328"/>
    </source>
</evidence>
<dbReference type="AlphaFoldDB" id="A0A1B9GA01"/>
<dbReference type="VEuPathDB" id="FungiDB:I302_02696"/>
<dbReference type="OrthoDB" id="9997102at2759"/>
<reference evidence="4" key="1">
    <citation type="submission" date="2013-07" db="EMBL/GenBank/DDBJ databases">
        <title>The Genome Sequence of Cryptococcus bestiolae CBS10118.</title>
        <authorList>
            <consortium name="The Broad Institute Genome Sequencing Platform"/>
            <person name="Cuomo C."/>
            <person name="Litvintseva A."/>
            <person name="Chen Y."/>
            <person name="Heitman J."/>
            <person name="Sun S."/>
            <person name="Springer D."/>
            <person name="Dromer F."/>
            <person name="Young S.K."/>
            <person name="Zeng Q."/>
            <person name="Gargeya S."/>
            <person name="Fitzgerald M."/>
            <person name="Abouelleil A."/>
            <person name="Alvarado L."/>
            <person name="Berlin A.M."/>
            <person name="Chapman S.B."/>
            <person name="Dewar J."/>
            <person name="Goldberg J."/>
            <person name="Griggs A."/>
            <person name="Gujja S."/>
            <person name="Hansen M."/>
            <person name="Howarth C."/>
            <person name="Imamovic A."/>
            <person name="Larimer J."/>
            <person name="McCowan C."/>
            <person name="Murphy C."/>
            <person name="Pearson M."/>
            <person name="Priest M."/>
            <person name="Roberts A."/>
            <person name="Saif S."/>
            <person name="Shea T."/>
            <person name="Sykes S."/>
            <person name="Wortman J."/>
            <person name="Nusbaum C."/>
            <person name="Birren B."/>
        </authorList>
    </citation>
    <scope>NUCLEOTIDE SEQUENCE [LARGE SCALE GENOMIC DNA]</scope>
    <source>
        <strain evidence="4">CBS 10118</strain>
    </source>
</reference>
<comment type="similarity">
    <text evidence="1">Belongs to the NmrA-type oxidoreductase family.</text>
</comment>
<name>A0A1B9GA01_9TREE</name>
<dbReference type="SUPFAM" id="SSF51735">
    <property type="entry name" value="NAD(P)-binding Rossmann-fold domains"/>
    <property type="match status" value="1"/>
</dbReference>
<accession>A0A1B9GA01</accession>
<dbReference type="Gene3D" id="3.40.50.720">
    <property type="entry name" value="NAD(P)-binding Rossmann-like Domain"/>
    <property type="match status" value="1"/>
</dbReference>
<organism evidence="4">
    <name type="scientific">Kwoniella bestiolae CBS 10118</name>
    <dbReference type="NCBI Taxonomy" id="1296100"/>
    <lineage>
        <taxon>Eukaryota</taxon>
        <taxon>Fungi</taxon>
        <taxon>Dikarya</taxon>
        <taxon>Basidiomycota</taxon>
        <taxon>Agaricomycotina</taxon>
        <taxon>Tremellomycetes</taxon>
        <taxon>Tremellales</taxon>
        <taxon>Cryptococcaceae</taxon>
        <taxon>Kwoniella</taxon>
    </lineage>
</organism>
<dbReference type="STRING" id="1296100.A0A1B9GA01"/>
<gene>
    <name evidence="4" type="ORF">I302_02696</name>
</gene>
<evidence type="ECO:0000256" key="2">
    <source>
        <dbReference type="ARBA" id="ARBA00022857"/>
    </source>
</evidence>
<dbReference type="CDD" id="cd05251">
    <property type="entry name" value="NmrA_like_SDR_a"/>
    <property type="match status" value="1"/>
</dbReference>
<dbReference type="Gene3D" id="3.90.25.10">
    <property type="entry name" value="UDP-galactose 4-epimerase, domain 1"/>
    <property type="match status" value="1"/>
</dbReference>
<dbReference type="Pfam" id="PF05368">
    <property type="entry name" value="NmrA"/>
    <property type="match status" value="1"/>
</dbReference>
<reference evidence="4" key="2">
    <citation type="submission" date="2014-01" db="EMBL/GenBank/DDBJ databases">
        <title>Evolution of pathogenesis and genome organization in the Tremellales.</title>
        <authorList>
            <person name="Cuomo C."/>
            <person name="Litvintseva A."/>
            <person name="Heitman J."/>
            <person name="Chen Y."/>
            <person name="Sun S."/>
            <person name="Springer D."/>
            <person name="Dromer F."/>
            <person name="Young S."/>
            <person name="Zeng Q."/>
            <person name="Chapman S."/>
            <person name="Gujja S."/>
            <person name="Saif S."/>
            <person name="Birren B."/>
        </authorList>
    </citation>
    <scope>NUCLEOTIDE SEQUENCE</scope>
    <source>
        <strain evidence="4">CBS 10118</strain>
    </source>
</reference>
<protein>
    <recommendedName>
        <fullName evidence="3">NmrA-like domain-containing protein</fullName>
    </recommendedName>
</protein>
<evidence type="ECO:0000313" key="4">
    <source>
        <dbReference type="EMBL" id="OCF27846.1"/>
    </source>
</evidence>
<sequence>MSRTVLITGATGQQGGATLKASRFDISLIKYITSSEDGSFKILALTRDRSSDKAKALQAIPGVEVVEGDLSEGASIDKLFETHEIDSVFSVQDIFQGNEVQQGKSLVDVAARYGVKHFVYTSVDMSGLNPSPVTHFETKRQIEQHLISHEQMVHTILRPSAFYSNFYWPPYRLSMGTKWNPEKPFKHVAVSDIGRAAAEILFSGGHDERFRNKIINLTGDSHRPDEIRKIFKDVKNVVWEDPEEEVDIGTELTNALRTINVHPFEGTPEESRNLFPWVKDLKSWLETEYQEKVIAGQLGSD</sequence>
<evidence type="ECO:0000259" key="3">
    <source>
        <dbReference type="Pfam" id="PF05368"/>
    </source>
</evidence>
<proteinExistence type="inferred from homology"/>
<dbReference type="EMBL" id="KI894019">
    <property type="protein sequence ID" value="OCF27846.1"/>
    <property type="molecule type" value="Genomic_DNA"/>
</dbReference>
<dbReference type="InterPro" id="IPR051164">
    <property type="entry name" value="NmrA-like_oxidored"/>
</dbReference>
<dbReference type="InterPro" id="IPR036291">
    <property type="entry name" value="NAD(P)-bd_dom_sf"/>
</dbReference>
<dbReference type="InterPro" id="IPR008030">
    <property type="entry name" value="NmrA-like"/>
</dbReference>
<feature type="domain" description="NmrA-like" evidence="3">
    <location>
        <begin position="2"/>
        <end position="234"/>
    </location>
</feature>
<dbReference type="PANTHER" id="PTHR42748:SF7">
    <property type="entry name" value="NMRA LIKE REDOX SENSOR 1-RELATED"/>
    <property type="match status" value="1"/>
</dbReference>
<keyword evidence="2" id="KW-0521">NADP</keyword>
<dbReference type="PANTHER" id="PTHR42748">
    <property type="entry name" value="NITROGEN METABOLITE REPRESSION PROTEIN NMRA FAMILY MEMBER"/>
    <property type="match status" value="1"/>
</dbReference>